<reference evidence="1" key="1">
    <citation type="submission" date="2023-03" db="EMBL/GenBank/DDBJ databases">
        <title>Massive genome expansion in bonnet fungi (Mycena s.s.) driven by repeated elements and novel gene families across ecological guilds.</title>
        <authorList>
            <consortium name="Lawrence Berkeley National Laboratory"/>
            <person name="Harder C.B."/>
            <person name="Miyauchi S."/>
            <person name="Viragh M."/>
            <person name="Kuo A."/>
            <person name="Thoen E."/>
            <person name="Andreopoulos B."/>
            <person name="Lu D."/>
            <person name="Skrede I."/>
            <person name="Drula E."/>
            <person name="Henrissat B."/>
            <person name="Morin E."/>
            <person name="Kohler A."/>
            <person name="Barry K."/>
            <person name="LaButti K."/>
            <person name="Morin E."/>
            <person name="Salamov A."/>
            <person name="Lipzen A."/>
            <person name="Mereny Z."/>
            <person name="Hegedus B."/>
            <person name="Baldrian P."/>
            <person name="Stursova M."/>
            <person name="Weitz H."/>
            <person name="Taylor A."/>
            <person name="Grigoriev I.V."/>
            <person name="Nagy L.G."/>
            <person name="Martin F."/>
            <person name="Kauserud H."/>
        </authorList>
    </citation>
    <scope>NUCLEOTIDE SEQUENCE</scope>
    <source>
        <strain evidence="1">9284</strain>
    </source>
</reference>
<protein>
    <submittedName>
        <fullName evidence="1">Uncharacterized protein</fullName>
    </submittedName>
</protein>
<sequence length="232" mass="24578">MESNTPALPTVPLCDVLTLNGQYCRQKPRYGGHAFCSWTCAMQPQPQTATLCNRCQKKPKYQTFDFCGQSCASLAAAASGGKNKNPDVTVKPPVPTVPAGGNVAQTPANSPINPLQWTNLVAQHIPQAHNFMAELILVTTGGTAQQLSASAVAAASSSPASQACFIPGCGKPVYVNPFGVGSDYCSQRHRKEAVLSGLVRACIMCLTRPQSDTDYFCGRDCREAATNKPADP</sequence>
<proteinExistence type="predicted"/>
<evidence type="ECO:0000313" key="2">
    <source>
        <dbReference type="Proteomes" id="UP001221142"/>
    </source>
</evidence>
<comment type="caution">
    <text evidence="1">The sequence shown here is derived from an EMBL/GenBank/DDBJ whole genome shotgun (WGS) entry which is preliminary data.</text>
</comment>
<evidence type="ECO:0000313" key="1">
    <source>
        <dbReference type="EMBL" id="KAJ7614092.1"/>
    </source>
</evidence>
<organism evidence="1 2">
    <name type="scientific">Roridomyces roridus</name>
    <dbReference type="NCBI Taxonomy" id="1738132"/>
    <lineage>
        <taxon>Eukaryota</taxon>
        <taxon>Fungi</taxon>
        <taxon>Dikarya</taxon>
        <taxon>Basidiomycota</taxon>
        <taxon>Agaricomycotina</taxon>
        <taxon>Agaricomycetes</taxon>
        <taxon>Agaricomycetidae</taxon>
        <taxon>Agaricales</taxon>
        <taxon>Marasmiineae</taxon>
        <taxon>Mycenaceae</taxon>
        <taxon>Roridomyces</taxon>
    </lineage>
</organism>
<gene>
    <name evidence="1" type="ORF">FB45DRAFT_1036199</name>
</gene>
<keyword evidence="2" id="KW-1185">Reference proteome</keyword>
<dbReference type="EMBL" id="JARKIF010000027">
    <property type="protein sequence ID" value="KAJ7614092.1"/>
    <property type="molecule type" value="Genomic_DNA"/>
</dbReference>
<accession>A0AAD7B8M8</accession>
<name>A0AAD7B8M8_9AGAR</name>
<dbReference type="Proteomes" id="UP001221142">
    <property type="component" value="Unassembled WGS sequence"/>
</dbReference>
<dbReference type="AlphaFoldDB" id="A0AAD7B8M8"/>